<evidence type="ECO:0000313" key="7">
    <source>
        <dbReference type="EMBL" id="KAK3022326.1"/>
    </source>
</evidence>
<comment type="catalytic activity">
    <reaction evidence="4">
        <text>L-threonyl-[protein] + ATP = O-phospho-L-threonyl-[protein] + ADP + H(+)</text>
        <dbReference type="Rhea" id="RHEA:46608"/>
        <dbReference type="Rhea" id="RHEA-COMP:11060"/>
        <dbReference type="Rhea" id="RHEA-COMP:11605"/>
        <dbReference type="ChEBI" id="CHEBI:15378"/>
        <dbReference type="ChEBI" id="CHEBI:30013"/>
        <dbReference type="ChEBI" id="CHEBI:30616"/>
        <dbReference type="ChEBI" id="CHEBI:61977"/>
        <dbReference type="ChEBI" id="CHEBI:456216"/>
        <dbReference type="EC" id="2.7.11.1"/>
    </reaction>
</comment>
<dbReference type="PROSITE" id="PS50011">
    <property type="entry name" value="PROTEIN_KINASE_DOM"/>
    <property type="match status" value="1"/>
</dbReference>
<evidence type="ECO:0000256" key="5">
    <source>
        <dbReference type="ARBA" id="ARBA00048679"/>
    </source>
</evidence>
<dbReference type="GO" id="GO:0005524">
    <property type="term" value="F:ATP binding"/>
    <property type="evidence" value="ECO:0007669"/>
    <property type="project" value="InterPro"/>
</dbReference>
<dbReference type="PROSITE" id="PS00108">
    <property type="entry name" value="PROTEIN_KINASE_ST"/>
    <property type="match status" value="1"/>
</dbReference>
<dbReference type="Gene3D" id="1.10.510.10">
    <property type="entry name" value="Transferase(Phosphotransferase) domain 1"/>
    <property type="match status" value="1"/>
</dbReference>
<dbReference type="PANTHER" id="PTHR13902">
    <property type="entry name" value="SERINE/THREONINE-PROTEIN KINASE WNK WITH NO LYSINE -RELATED"/>
    <property type="match status" value="1"/>
</dbReference>
<dbReference type="InterPro" id="IPR008271">
    <property type="entry name" value="Ser/Thr_kinase_AS"/>
</dbReference>
<feature type="domain" description="Protein kinase" evidence="6">
    <location>
        <begin position="1"/>
        <end position="93"/>
    </location>
</feature>
<accession>A0AA88W742</accession>
<evidence type="ECO:0000256" key="3">
    <source>
        <dbReference type="ARBA" id="ARBA00022777"/>
    </source>
</evidence>
<organism evidence="7 8">
    <name type="scientific">Escallonia herrerae</name>
    <dbReference type="NCBI Taxonomy" id="1293975"/>
    <lineage>
        <taxon>Eukaryota</taxon>
        <taxon>Viridiplantae</taxon>
        <taxon>Streptophyta</taxon>
        <taxon>Embryophyta</taxon>
        <taxon>Tracheophyta</taxon>
        <taxon>Spermatophyta</taxon>
        <taxon>Magnoliopsida</taxon>
        <taxon>eudicotyledons</taxon>
        <taxon>Gunneridae</taxon>
        <taxon>Pentapetalae</taxon>
        <taxon>asterids</taxon>
        <taxon>campanulids</taxon>
        <taxon>Escalloniales</taxon>
        <taxon>Escalloniaceae</taxon>
        <taxon>Escallonia</taxon>
    </lineage>
</organism>
<evidence type="ECO:0000256" key="1">
    <source>
        <dbReference type="ARBA" id="ARBA00012513"/>
    </source>
</evidence>
<evidence type="ECO:0000256" key="4">
    <source>
        <dbReference type="ARBA" id="ARBA00047899"/>
    </source>
</evidence>
<dbReference type="Proteomes" id="UP001188597">
    <property type="component" value="Unassembled WGS sequence"/>
</dbReference>
<dbReference type="EMBL" id="JAVXUP010000718">
    <property type="protein sequence ID" value="KAK3022326.1"/>
    <property type="molecule type" value="Genomic_DNA"/>
</dbReference>
<name>A0AA88W742_9ASTE</name>
<gene>
    <name evidence="7" type="ORF">RJ639_046184</name>
</gene>
<dbReference type="SUPFAM" id="SSF56112">
    <property type="entry name" value="Protein kinase-like (PK-like)"/>
    <property type="match status" value="1"/>
</dbReference>
<comment type="caution">
    <text evidence="7">The sequence shown here is derived from an EMBL/GenBank/DDBJ whole genome shotgun (WGS) entry which is preliminary data.</text>
</comment>
<keyword evidence="3" id="KW-0808">Transferase</keyword>
<dbReference type="InterPro" id="IPR011009">
    <property type="entry name" value="Kinase-like_dom_sf"/>
</dbReference>
<evidence type="ECO:0000256" key="2">
    <source>
        <dbReference type="ARBA" id="ARBA00022527"/>
    </source>
</evidence>
<dbReference type="InterPro" id="IPR050588">
    <property type="entry name" value="WNK_Ser-Thr_kinase"/>
</dbReference>
<sequence>MHDPLIVHRDLKCDNVFVNGNHGEVKIRDLGFANMLQKGTIKTVYKKVLSGAKPADLKKMKDLQVKQFIERCLVPGSPSTQEYLALMKRKNLD</sequence>
<dbReference type="GO" id="GO:0004674">
    <property type="term" value="F:protein serine/threonine kinase activity"/>
    <property type="evidence" value="ECO:0007669"/>
    <property type="project" value="UniProtKB-KW"/>
</dbReference>
<dbReference type="InterPro" id="IPR000719">
    <property type="entry name" value="Prot_kinase_dom"/>
</dbReference>
<reference evidence="7" key="1">
    <citation type="submission" date="2022-12" db="EMBL/GenBank/DDBJ databases">
        <title>Draft genome assemblies for two species of Escallonia (Escalloniales).</title>
        <authorList>
            <person name="Chanderbali A."/>
            <person name="Dervinis C."/>
            <person name="Anghel I."/>
            <person name="Soltis D."/>
            <person name="Soltis P."/>
            <person name="Zapata F."/>
        </authorList>
    </citation>
    <scope>NUCLEOTIDE SEQUENCE</scope>
    <source>
        <strain evidence="7">UCBG64.0493</strain>
        <tissue evidence="7">Leaf</tissue>
    </source>
</reference>
<protein>
    <recommendedName>
        <fullName evidence="1">non-specific serine/threonine protein kinase</fullName>
        <ecNumber evidence="1">2.7.11.1</ecNumber>
    </recommendedName>
</protein>
<evidence type="ECO:0000259" key="6">
    <source>
        <dbReference type="PROSITE" id="PS50011"/>
    </source>
</evidence>
<dbReference type="Pfam" id="PF00069">
    <property type="entry name" value="Pkinase"/>
    <property type="match status" value="1"/>
</dbReference>
<dbReference type="AlphaFoldDB" id="A0AA88W742"/>
<keyword evidence="2" id="KW-0723">Serine/threonine-protein kinase</keyword>
<keyword evidence="3" id="KW-0418">Kinase</keyword>
<proteinExistence type="predicted"/>
<keyword evidence="8" id="KW-1185">Reference proteome</keyword>
<comment type="catalytic activity">
    <reaction evidence="5">
        <text>L-seryl-[protein] + ATP = O-phospho-L-seryl-[protein] + ADP + H(+)</text>
        <dbReference type="Rhea" id="RHEA:17989"/>
        <dbReference type="Rhea" id="RHEA-COMP:9863"/>
        <dbReference type="Rhea" id="RHEA-COMP:11604"/>
        <dbReference type="ChEBI" id="CHEBI:15378"/>
        <dbReference type="ChEBI" id="CHEBI:29999"/>
        <dbReference type="ChEBI" id="CHEBI:30616"/>
        <dbReference type="ChEBI" id="CHEBI:83421"/>
        <dbReference type="ChEBI" id="CHEBI:456216"/>
        <dbReference type="EC" id="2.7.11.1"/>
    </reaction>
</comment>
<dbReference type="EC" id="2.7.11.1" evidence="1"/>
<evidence type="ECO:0000313" key="8">
    <source>
        <dbReference type="Proteomes" id="UP001188597"/>
    </source>
</evidence>